<name>A0A8K0IFW4_COCNU</name>
<dbReference type="AlphaFoldDB" id="A0A8K0IFW4"/>
<proteinExistence type="predicted"/>
<keyword evidence="2" id="KW-1185">Reference proteome</keyword>
<reference evidence="1" key="1">
    <citation type="journal article" date="2017" name="Gigascience">
        <title>The genome draft of coconut (Cocos nucifera).</title>
        <authorList>
            <person name="Xiao Y."/>
            <person name="Xu P."/>
            <person name="Fan H."/>
            <person name="Baudouin L."/>
            <person name="Xia W."/>
            <person name="Bocs S."/>
            <person name="Xu J."/>
            <person name="Li Q."/>
            <person name="Guo A."/>
            <person name="Zhou L."/>
            <person name="Li J."/>
            <person name="Wu Y."/>
            <person name="Ma Z."/>
            <person name="Armero A."/>
            <person name="Issali A.E."/>
            <person name="Liu N."/>
            <person name="Peng M."/>
            <person name="Yang Y."/>
        </authorList>
    </citation>
    <scope>NUCLEOTIDE SEQUENCE</scope>
    <source>
        <tissue evidence="1">Spear leaf of Hainan Tall coconut</tissue>
    </source>
</reference>
<dbReference type="Proteomes" id="UP000797356">
    <property type="component" value="Chromosome 7"/>
</dbReference>
<evidence type="ECO:0000313" key="1">
    <source>
        <dbReference type="EMBL" id="KAG1355106.1"/>
    </source>
</evidence>
<reference evidence="1" key="2">
    <citation type="submission" date="2019-07" db="EMBL/GenBank/DDBJ databases">
        <authorList>
            <person name="Yang Y."/>
            <person name="Bocs S."/>
            <person name="Baudouin L."/>
        </authorList>
    </citation>
    <scope>NUCLEOTIDE SEQUENCE</scope>
    <source>
        <tissue evidence="1">Spear leaf of Hainan Tall coconut</tissue>
    </source>
</reference>
<comment type="caution">
    <text evidence="1">The sequence shown here is derived from an EMBL/GenBank/DDBJ whole genome shotgun (WGS) entry which is preliminary data.</text>
</comment>
<gene>
    <name evidence="1" type="ORF">COCNU_07G012180</name>
</gene>
<protein>
    <submittedName>
        <fullName evidence="1">Uncharacterized protein</fullName>
    </submittedName>
</protein>
<dbReference type="EMBL" id="CM017878">
    <property type="protein sequence ID" value="KAG1355106.1"/>
    <property type="molecule type" value="Genomic_DNA"/>
</dbReference>
<accession>A0A8K0IFW4</accession>
<organism evidence="1 2">
    <name type="scientific">Cocos nucifera</name>
    <name type="common">Coconut palm</name>
    <dbReference type="NCBI Taxonomy" id="13894"/>
    <lineage>
        <taxon>Eukaryota</taxon>
        <taxon>Viridiplantae</taxon>
        <taxon>Streptophyta</taxon>
        <taxon>Embryophyta</taxon>
        <taxon>Tracheophyta</taxon>
        <taxon>Spermatophyta</taxon>
        <taxon>Magnoliopsida</taxon>
        <taxon>Liliopsida</taxon>
        <taxon>Arecaceae</taxon>
        <taxon>Arecoideae</taxon>
        <taxon>Cocoseae</taxon>
        <taxon>Attaleinae</taxon>
        <taxon>Cocos</taxon>
    </lineage>
</organism>
<evidence type="ECO:0000313" key="2">
    <source>
        <dbReference type="Proteomes" id="UP000797356"/>
    </source>
</evidence>
<sequence length="89" mass="10233">MPGVGLTKAALAVVSQARCPLRAFLLLLTRFSRVLRGMLFTHFSCFSLLWLPPPLLDLIFRVRLSHLTSEDLFGFKNVRLRELGCFFFF</sequence>